<organism evidence="2 3">
    <name type="scientific">Musa troglodytarum</name>
    <name type="common">fe'i banana</name>
    <dbReference type="NCBI Taxonomy" id="320322"/>
    <lineage>
        <taxon>Eukaryota</taxon>
        <taxon>Viridiplantae</taxon>
        <taxon>Streptophyta</taxon>
        <taxon>Embryophyta</taxon>
        <taxon>Tracheophyta</taxon>
        <taxon>Spermatophyta</taxon>
        <taxon>Magnoliopsida</taxon>
        <taxon>Liliopsida</taxon>
        <taxon>Zingiberales</taxon>
        <taxon>Musaceae</taxon>
        <taxon>Musa</taxon>
    </lineage>
</organism>
<feature type="region of interest" description="Disordered" evidence="1">
    <location>
        <begin position="31"/>
        <end position="75"/>
    </location>
</feature>
<protein>
    <submittedName>
        <fullName evidence="2">Pterin 4 alpha carbinolamine dehydratase</fullName>
    </submittedName>
</protein>
<dbReference type="AlphaFoldDB" id="A0A9E7HT23"/>
<sequence length="181" mass="20355">MASAPFVFLAPPLPSSGSLLHSRAATSSFASNASRWSRKGHRHLPLRHLDGHRPRRLGRKQPFPRRRSRTTSAGTSCKYLHAAPHPDSQHLLSDELPSRGWLESSLGQRRKKNRVPVEIQRLWVGRGVELITMIYCDADAADHFPELHVEQPNQVRAELWTASIDGSRTYLLLGEGKVKDC</sequence>
<keyword evidence="3" id="KW-1185">Reference proteome</keyword>
<accession>A0A9E7HT23</accession>
<dbReference type="Proteomes" id="UP001055439">
    <property type="component" value="Chromosome 8"/>
</dbReference>
<feature type="compositionally biased region" description="Basic residues" evidence="1">
    <location>
        <begin position="53"/>
        <end position="69"/>
    </location>
</feature>
<dbReference type="EMBL" id="CP097510">
    <property type="protein sequence ID" value="URE39046.1"/>
    <property type="molecule type" value="Genomic_DNA"/>
</dbReference>
<dbReference type="OrthoDB" id="277398at2759"/>
<feature type="compositionally biased region" description="Basic residues" evidence="1">
    <location>
        <begin position="36"/>
        <end position="46"/>
    </location>
</feature>
<name>A0A9E7HT23_9LILI</name>
<proteinExistence type="predicted"/>
<evidence type="ECO:0000256" key="1">
    <source>
        <dbReference type="SAM" id="MobiDB-lite"/>
    </source>
</evidence>
<reference evidence="2" key="1">
    <citation type="submission" date="2022-05" db="EMBL/GenBank/DDBJ databases">
        <title>The Musa troglodytarum L. genome provides insights into the mechanism of non-climacteric behaviour and enrichment of carotenoids.</title>
        <authorList>
            <person name="Wang J."/>
        </authorList>
    </citation>
    <scope>NUCLEOTIDE SEQUENCE</scope>
    <source>
        <tissue evidence="2">Leaf</tissue>
    </source>
</reference>
<gene>
    <name evidence="2" type="ORF">MUK42_36223</name>
</gene>
<evidence type="ECO:0000313" key="3">
    <source>
        <dbReference type="Proteomes" id="UP001055439"/>
    </source>
</evidence>
<evidence type="ECO:0000313" key="2">
    <source>
        <dbReference type="EMBL" id="URE39046.1"/>
    </source>
</evidence>